<keyword evidence="1" id="KW-1133">Transmembrane helix</keyword>
<dbReference type="OrthoDB" id="2406268at2759"/>
<gene>
    <name evidence="2" type="ORF">BGZ97_003597</name>
</gene>
<sequence>MSAQGYLELDCVTTQQDTGTIYGIATANGRIGVDTEGFYIVLIKSNPSPSSLASLTWSIVSTTNRASDLSYVYPTFATVDCAVNSKGEFTALFRNSELPTSKSPTIPMGVRYDPVYDSWSGVRGSPMYGWNVDPWHQLFYTKGDPASGKNVESLVHLMADEIGSVLRFGTVDTATNMLQLADIWKRDEDTKEYSSGSFSDEFDINSENFPGMRSYGFFGGIRDSDQRLFTPGPNQLYANLDMDNAISVLPCTSAVTASRTSTSSFSKHASFSSTKFFSGTRGNMTTFVAAMGYSAQPSMYTIERNISGSWTQSPVYNITGANSTGEFDVHRNIISAGGQQPEQEPFAVAVTTLGLYELQLFGPYAGNLTGPFRVIIPTPLYSSRSAQHKSNNESGMSVSEQVGVVIGVVFAGVAVALYIRRRRRKRQQKHEEKERLSQRAVGMGGESYMMGMIPASQTMSEGAIEVNTNGGGRGGEGGIGFVERGFRSTVPSSVGSPLLNSVPAYTYQDEIQGLELSTHPRPNIVTTIAIHDERAS</sequence>
<evidence type="ECO:0000313" key="3">
    <source>
        <dbReference type="Proteomes" id="UP000823405"/>
    </source>
</evidence>
<dbReference type="Proteomes" id="UP000823405">
    <property type="component" value="Unassembled WGS sequence"/>
</dbReference>
<evidence type="ECO:0000256" key="1">
    <source>
        <dbReference type="SAM" id="Phobius"/>
    </source>
</evidence>
<proteinExistence type="predicted"/>
<feature type="transmembrane region" description="Helical" evidence="1">
    <location>
        <begin position="402"/>
        <end position="419"/>
    </location>
</feature>
<protein>
    <submittedName>
        <fullName evidence="2">Uncharacterized protein</fullName>
    </submittedName>
</protein>
<name>A0A9P6UTG8_9FUNG</name>
<evidence type="ECO:0000313" key="2">
    <source>
        <dbReference type="EMBL" id="KAG0318555.1"/>
    </source>
</evidence>
<keyword evidence="3" id="KW-1185">Reference proteome</keyword>
<comment type="caution">
    <text evidence="2">The sequence shown here is derived from an EMBL/GenBank/DDBJ whole genome shotgun (WGS) entry which is preliminary data.</text>
</comment>
<dbReference type="EMBL" id="JAAAIN010000186">
    <property type="protein sequence ID" value="KAG0318555.1"/>
    <property type="molecule type" value="Genomic_DNA"/>
</dbReference>
<accession>A0A9P6UTG8</accession>
<dbReference type="AlphaFoldDB" id="A0A9P6UTG8"/>
<organism evidence="2 3">
    <name type="scientific">Linnemannia gamsii</name>
    <dbReference type="NCBI Taxonomy" id="64522"/>
    <lineage>
        <taxon>Eukaryota</taxon>
        <taxon>Fungi</taxon>
        <taxon>Fungi incertae sedis</taxon>
        <taxon>Mucoromycota</taxon>
        <taxon>Mortierellomycotina</taxon>
        <taxon>Mortierellomycetes</taxon>
        <taxon>Mortierellales</taxon>
        <taxon>Mortierellaceae</taxon>
        <taxon>Linnemannia</taxon>
    </lineage>
</organism>
<reference evidence="2" key="1">
    <citation type="journal article" date="2020" name="Fungal Divers.">
        <title>Resolving the Mortierellaceae phylogeny through synthesis of multi-gene phylogenetics and phylogenomics.</title>
        <authorList>
            <person name="Vandepol N."/>
            <person name="Liber J."/>
            <person name="Desiro A."/>
            <person name="Na H."/>
            <person name="Kennedy M."/>
            <person name="Barry K."/>
            <person name="Grigoriev I.V."/>
            <person name="Miller A.N."/>
            <person name="O'Donnell K."/>
            <person name="Stajich J.E."/>
            <person name="Bonito G."/>
        </authorList>
    </citation>
    <scope>NUCLEOTIDE SEQUENCE</scope>
    <source>
        <strain evidence="2">NVP60</strain>
    </source>
</reference>
<keyword evidence="1" id="KW-0472">Membrane</keyword>
<keyword evidence="1" id="KW-0812">Transmembrane</keyword>